<evidence type="ECO:0000256" key="1">
    <source>
        <dbReference type="ARBA" id="ARBA00004651"/>
    </source>
</evidence>
<evidence type="ECO:0000313" key="9">
    <source>
        <dbReference type="EMBL" id="CUI15696.1"/>
    </source>
</evidence>
<evidence type="ECO:0000256" key="2">
    <source>
        <dbReference type="ARBA" id="ARBA00022475"/>
    </source>
</evidence>
<dbReference type="KEGG" id="pnl:PNK_0058"/>
<dbReference type="Pfam" id="PF17991">
    <property type="entry name" value="Thioredoxin_10"/>
    <property type="match status" value="1"/>
</dbReference>
<dbReference type="GO" id="GO:0005886">
    <property type="term" value="C:plasma membrane"/>
    <property type="evidence" value="ECO:0007669"/>
    <property type="project" value="UniProtKB-SubCell"/>
</dbReference>
<dbReference type="Gene3D" id="2.60.120.260">
    <property type="entry name" value="Galactose-binding domain-like"/>
    <property type="match status" value="1"/>
</dbReference>
<dbReference type="PANTHER" id="PTHR42852">
    <property type="entry name" value="THIOL:DISULFIDE INTERCHANGE PROTEIN DSBE"/>
    <property type="match status" value="1"/>
</dbReference>
<protein>
    <submittedName>
        <fullName evidence="9">Putative DsbD family protein</fullName>
        <ecNumber evidence="9">1.8.1.8</ecNumber>
    </submittedName>
</protein>
<keyword evidence="4" id="KW-0201">Cytochrome c-type biogenesis</keyword>
<accession>A0A0U5EP23</accession>
<dbReference type="AlphaFoldDB" id="A0A0U5EP23"/>
<evidence type="ECO:0000256" key="3">
    <source>
        <dbReference type="ARBA" id="ARBA00022692"/>
    </source>
</evidence>
<keyword evidence="2" id="KW-1003">Cell membrane</keyword>
<dbReference type="SUPFAM" id="SSF52833">
    <property type="entry name" value="Thioredoxin-like"/>
    <property type="match status" value="1"/>
</dbReference>
<dbReference type="GO" id="GO:0017004">
    <property type="term" value="P:cytochrome complex assembly"/>
    <property type="evidence" value="ECO:0007669"/>
    <property type="project" value="UniProtKB-KW"/>
</dbReference>
<name>A0A0U5EP23_9BACT</name>
<dbReference type="InterPro" id="IPR036249">
    <property type="entry name" value="Thioredoxin-like_sf"/>
</dbReference>
<comment type="subcellular location">
    <subcellularLocation>
        <location evidence="1">Cell membrane</location>
        <topology evidence="1">Multi-pass membrane protein</topology>
    </subcellularLocation>
</comment>
<dbReference type="PATRIC" id="fig|389348.3.peg.67"/>
<dbReference type="InterPro" id="IPR000866">
    <property type="entry name" value="AhpC/TSA"/>
</dbReference>
<reference evidence="10" key="1">
    <citation type="submission" date="2015-09" db="EMBL/GenBank/DDBJ databases">
        <authorList>
            <person name="Bertelli C."/>
        </authorList>
    </citation>
    <scope>NUCLEOTIDE SEQUENCE [LARGE SCALE GENOMIC DNA]</scope>
    <source>
        <strain evidence="10">KNic</strain>
    </source>
</reference>
<evidence type="ECO:0000259" key="8">
    <source>
        <dbReference type="PROSITE" id="PS51352"/>
    </source>
</evidence>
<feature type="domain" description="Thioredoxin" evidence="8">
    <location>
        <begin position="267"/>
        <end position="412"/>
    </location>
</feature>
<feature type="transmembrane region" description="Helical" evidence="7">
    <location>
        <begin position="40"/>
        <end position="64"/>
    </location>
</feature>
<dbReference type="GO" id="GO:0016209">
    <property type="term" value="F:antioxidant activity"/>
    <property type="evidence" value="ECO:0007669"/>
    <property type="project" value="InterPro"/>
</dbReference>
<dbReference type="Pfam" id="PF00578">
    <property type="entry name" value="AhpC-TSA"/>
    <property type="match status" value="1"/>
</dbReference>
<keyword evidence="3 7" id="KW-0812">Transmembrane</keyword>
<keyword evidence="5 7" id="KW-1133">Transmembrane helix</keyword>
<dbReference type="CDD" id="cd03012">
    <property type="entry name" value="TlpA_like_DipZ_like"/>
    <property type="match status" value="1"/>
</dbReference>
<dbReference type="InterPro" id="IPR050553">
    <property type="entry name" value="Thioredoxin_ResA/DsbE_sf"/>
</dbReference>
<dbReference type="PANTHER" id="PTHR42852:SF13">
    <property type="entry name" value="PROTEIN DIPZ"/>
    <property type="match status" value="1"/>
</dbReference>
<dbReference type="InterPro" id="IPR003834">
    <property type="entry name" value="Cyt_c_assmbl_TM_dom"/>
</dbReference>
<dbReference type="Pfam" id="PF02683">
    <property type="entry name" value="DsbD_TM"/>
    <property type="match status" value="1"/>
</dbReference>
<dbReference type="EMBL" id="LN879502">
    <property type="protein sequence ID" value="CUI15696.1"/>
    <property type="molecule type" value="Genomic_DNA"/>
</dbReference>
<feature type="transmembrane region" description="Helical" evidence="7">
    <location>
        <begin position="6"/>
        <end position="28"/>
    </location>
</feature>
<dbReference type="GO" id="GO:0047134">
    <property type="term" value="F:protein-disulfide reductase [NAD(P)H] activity"/>
    <property type="evidence" value="ECO:0007669"/>
    <property type="project" value="UniProtKB-EC"/>
</dbReference>
<evidence type="ECO:0000256" key="7">
    <source>
        <dbReference type="SAM" id="Phobius"/>
    </source>
</evidence>
<feature type="transmembrane region" description="Helical" evidence="7">
    <location>
        <begin position="123"/>
        <end position="145"/>
    </location>
</feature>
<dbReference type="InParanoid" id="A0A0U5EP23"/>
<keyword evidence="9" id="KW-0560">Oxidoreductase</keyword>
<dbReference type="InterPro" id="IPR041017">
    <property type="entry name" value="Thioredoxin_10"/>
</dbReference>
<evidence type="ECO:0000313" key="10">
    <source>
        <dbReference type="Proteomes" id="UP000069902"/>
    </source>
</evidence>
<sequence>MILYLFTFLAGIATVLSPCVLPVLPAILSAGLGRGRYRPLGIIIGLMVSFALFTLALTFFVHLLGISANALRYLAMAIIALFGLVMLFPALGDRFALAASSIATLGAQVQSHASQQTGFKSGLLLGAALGLVWTPCAGPILAVITTLVATQNVTTEIILLTLAYSLGSGIPLFLIAYGGNKALTAIPFLARHSEGIKRFFGALMILTAIGLFFHFEVYLQQIAVKYIPTLQIENNPDVRRELDKLRPASPFSEETVTALKKVHGSELPRIAPAPEIAGIEKWINSESLTLTQLRGKVVLIDFWTYSCINCIRTLPYLTSWYDRYKDKGFVIIGVHTPEFEFEKDSDNVVNATERFHIHYPVALDNTYQTWQVYHNLYWPAHYLIDQEGIIRQVHFGEGGYLGTENAIRNLLGLSQMEGKEPEREIARPITHETYLGASRAKDYQSDIHLKPNEVAFYGYLLPLGNDRAGLKGQWLVESEKITSQSDASELDLNFIATRVYLVMDSVAPHAVAVFLDGVPLPKKYYTADMNANGEILVSEARKYDVINLKGEYGRHVLSLQIPKGVSAYAFTFGDEP</sequence>
<dbReference type="EC" id="1.8.1.8" evidence="9"/>
<organism evidence="9 10">
    <name type="scientific">Candidatus Protochlamydia naegleriophila</name>
    <dbReference type="NCBI Taxonomy" id="389348"/>
    <lineage>
        <taxon>Bacteria</taxon>
        <taxon>Pseudomonadati</taxon>
        <taxon>Chlamydiota</taxon>
        <taxon>Chlamydiia</taxon>
        <taxon>Parachlamydiales</taxon>
        <taxon>Parachlamydiaceae</taxon>
        <taxon>Candidatus Protochlamydia</taxon>
    </lineage>
</organism>
<keyword evidence="6 7" id="KW-0472">Membrane</keyword>
<evidence type="ECO:0000256" key="6">
    <source>
        <dbReference type="ARBA" id="ARBA00023136"/>
    </source>
</evidence>
<dbReference type="STRING" id="389348.PNK_0058"/>
<dbReference type="InterPro" id="IPR013766">
    <property type="entry name" value="Thioredoxin_domain"/>
</dbReference>
<evidence type="ECO:0000256" key="5">
    <source>
        <dbReference type="ARBA" id="ARBA00022989"/>
    </source>
</evidence>
<dbReference type="PROSITE" id="PS51352">
    <property type="entry name" value="THIOREDOXIN_2"/>
    <property type="match status" value="1"/>
</dbReference>
<evidence type="ECO:0000256" key="4">
    <source>
        <dbReference type="ARBA" id="ARBA00022748"/>
    </source>
</evidence>
<dbReference type="Proteomes" id="UP000069902">
    <property type="component" value="Chromosome cPNK"/>
</dbReference>
<feature type="transmembrane region" description="Helical" evidence="7">
    <location>
        <begin position="157"/>
        <end position="178"/>
    </location>
</feature>
<dbReference type="RefSeq" id="WP_059059555.1">
    <property type="nucleotide sequence ID" value="NZ_LN879502.1"/>
</dbReference>
<dbReference type="Gene3D" id="3.40.30.10">
    <property type="entry name" value="Glutaredoxin"/>
    <property type="match status" value="1"/>
</dbReference>
<proteinExistence type="predicted"/>
<feature type="transmembrane region" description="Helical" evidence="7">
    <location>
        <begin position="70"/>
        <end position="91"/>
    </location>
</feature>
<keyword evidence="10" id="KW-1185">Reference proteome</keyword>
<feature type="transmembrane region" description="Helical" evidence="7">
    <location>
        <begin position="199"/>
        <end position="219"/>
    </location>
</feature>
<gene>
    <name evidence="9" type="primary">dsbd1</name>
    <name evidence="9" type="ORF">PNK_0058</name>
</gene>